<organism evidence="1 2">
    <name type="scientific">Cronobacter condimenti 1330</name>
    <dbReference type="NCBI Taxonomy" id="1073999"/>
    <lineage>
        <taxon>Bacteria</taxon>
        <taxon>Pseudomonadati</taxon>
        <taxon>Pseudomonadota</taxon>
        <taxon>Gammaproteobacteria</taxon>
        <taxon>Enterobacterales</taxon>
        <taxon>Enterobacteriaceae</taxon>
        <taxon>Cronobacter</taxon>
    </lineage>
</organism>
<dbReference type="EMBL" id="CAKW01000138">
    <property type="protein sequence ID" value="CCJ74521.1"/>
    <property type="molecule type" value="Genomic_DNA"/>
</dbReference>
<evidence type="ECO:0000313" key="1">
    <source>
        <dbReference type="EMBL" id="CCJ74521.1"/>
    </source>
</evidence>
<sequence length="62" mass="6835">MNKNILANHPGRFNGKDDAWLTPGEVFSQRFLNAQTLWKHYRARLCEADATGINEGACASAG</sequence>
<reference evidence="1" key="1">
    <citation type="submission" date="2012-07" db="EMBL/GenBank/DDBJ databases">
        <authorList>
            <person name="Cummings C."/>
        </authorList>
    </citation>
    <scope>NUCLEOTIDE SEQUENCE</scope>
    <source>
        <strain evidence="1">1330</strain>
    </source>
</reference>
<evidence type="ECO:0000313" key="2">
    <source>
        <dbReference type="Proteomes" id="UP000009340"/>
    </source>
</evidence>
<accession>K8A3L2</accession>
<dbReference type="AlphaFoldDB" id="K8A3L2"/>
<protein>
    <submittedName>
        <fullName evidence="1">Uncharacterized protein</fullName>
    </submittedName>
</protein>
<dbReference type="Proteomes" id="UP000009340">
    <property type="component" value="Unassembled WGS sequence"/>
</dbReference>
<comment type="caution">
    <text evidence="1">The sequence shown here is derived from an EMBL/GenBank/DDBJ whole genome shotgun (WGS) entry which is preliminary data.</text>
</comment>
<name>K8A3L2_9ENTR</name>
<proteinExistence type="predicted"/>
<gene>
    <name evidence="1" type="ORF">BN137_3919</name>
</gene>